<comment type="caution">
    <text evidence="1">The sequence shown here is derived from an EMBL/GenBank/DDBJ whole genome shotgun (WGS) entry which is preliminary data.</text>
</comment>
<dbReference type="Proteomes" id="UP000579605">
    <property type="component" value="Unassembled WGS sequence"/>
</dbReference>
<name>A0A852ZJX1_9ACTN</name>
<evidence type="ECO:0000313" key="1">
    <source>
        <dbReference type="EMBL" id="NYH93357.1"/>
    </source>
</evidence>
<dbReference type="EMBL" id="JACBZH010000001">
    <property type="protein sequence ID" value="NYH93357.1"/>
    <property type="molecule type" value="Genomic_DNA"/>
</dbReference>
<protein>
    <submittedName>
        <fullName evidence="1">Uncharacterized protein</fullName>
    </submittedName>
</protein>
<reference evidence="1 2" key="1">
    <citation type="submission" date="2020-07" db="EMBL/GenBank/DDBJ databases">
        <title>Sequencing the genomes of 1000 actinobacteria strains.</title>
        <authorList>
            <person name="Klenk H.-P."/>
        </authorList>
    </citation>
    <scope>NUCLEOTIDE SEQUENCE [LARGE SCALE GENOMIC DNA]</scope>
    <source>
        <strain evidence="1 2">DSM 18448</strain>
    </source>
</reference>
<proteinExistence type="predicted"/>
<dbReference type="AlphaFoldDB" id="A0A852ZJX1"/>
<sequence>MSSDVHKDQRTCREEELPVPVHSMIMSPIGVDAPFGAIGALWTRAGVPNAQLVATLEKVATLIAVALRRFGVPKSAGSV</sequence>
<dbReference type="SUPFAM" id="SSF55781">
    <property type="entry name" value="GAF domain-like"/>
    <property type="match status" value="1"/>
</dbReference>
<accession>A0A852ZJX1</accession>
<keyword evidence="2" id="KW-1185">Reference proteome</keyword>
<gene>
    <name evidence="1" type="ORF">F4554_005995</name>
</gene>
<organism evidence="1 2">
    <name type="scientific">Actinopolymorpha rutila</name>
    <dbReference type="NCBI Taxonomy" id="446787"/>
    <lineage>
        <taxon>Bacteria</taxon>
        <taxon>Bacillati</taxon>
        <taxon>Actinomycetota</taxon>
        <taxon>Actinomycetes</taxon>
        <taxon>Propionibacteriales</taxon>
        <taxon>Actinopolymorphaceae</taxon>
        <taxon>Actinopolymorpha</taxon>
    </lineage>
</organism>
<evidence type="ECO:0000313" key="2">
    <source>
        <dbReference type="Proteomes" id="UP000579605"/>
    </source>
</evidence>